<dbReference type="Proteomes" id="UP000055060">
    <property type="component" value="Unassembled WGS sequence"/>
</dbReference>
<feature type="site" description="Lowers pKa of active site Tyr" evidence="6">
    <location>
        <position position="74"/>
    </location>
</feature>
<reference evidence="8" key="1">
    <citation type="submission" date="2015-07" db="EMBL/GenBank/DDBJ databases">
        <title>Draft Genome Sequences of Anaerolinea thermolimosa IMO-1, Bellilinea caldifistulae GOMI-1, Leptolinea tardivitalis YMTK-2, Levilinea saccharolytica KIBI-1,Longilinea arvoryzae KOME-1, Previously Described as Members of the Anaerolineaceae (Chloroflexi).</title>
        <authorList>
            <person name="Sekiguchi Y."/>
            <person name="Ohashi A."/>
            <person name="Matsuura N."/>
            <person name="Tourlousse M.D."/>
        </authorList>
    </citation>
    <scope>NUCLEOTIDE SEQUENCE [LARGE SCALE GENOMIC DNA]</scope>
    <source>
        <strain evidence="8">KOME-1</strain>
    </source>
</reference>
<dbReference type="OrthoDB" id="9804790at2"/>
<organism evidence="8">
    <name type="scientific">Longilinea arvoryzae</name>
    <dbReference type="NCBI Taxonomy" id="360412"/>
    <lineage>
        <taxon>Bacteria</taxon>
        <taxon>Bacillati</taxon>
        <taxon>Chloroflexota</taxon>
        <taxon>Anaerolineae</taxon>
        <taxon>Anaerolineales</taxon>
        <taxon>Anaerolineaceae</taxon>
        <taxon>Longilinea</taxon>
    </lineage>
</organism>
<evidence type="ECO:0000256" key="3">
    <source>
        <dbReference type="ARBA" id="ARBA00023002"/>
    </source>
</evidence>
<dbReference type="PROSITE" id="PS00798">
    <property type="entry name" value="ALDOKETO_REDUCTASE_1"/>
    <property type="match status" value="1"/>
</dbReference>
<dbReference type="AlphaFoldDB" id="A0A0S7BNW9"/>
<evidence type="ECO:0000259" key="7">
    <source>
        <dbReference type="Pfam" id="PF00248"/>
    </source>
</evidence>
<dbReference type="CDD" id="cd19133">
    <property type="entry name" value="AKR_AKR5F1"/>
    <property type="match status" value="1"/>
</dbReference>
<dbReference type="Pfam" id="PF00248">
    <property type="entry name" value="Aldo_ket_red"/>
    <property type="match status" value="1"/>
</dbReference>
<evidence type="ECO:0000256" key="4">
    <source>
        <dbReference type="PIRSR" id="PIRSR000097-1"/>
    </source>
</evidence>
<dbReference type="Gene3D" id="3.20.20.100">
    <property type="entry name" value="NADP-dependent oxidoreductase domain"/>
    <property type="match status" value="1"/>
</dbReference>
<accession>A0A0S7BNW9</accession>
<name>A0A0S7BNW9_9CHLR</name>
<dbReference type="STRING" id="360412.LARV_03579"/>
<evidence type="ECO:0000313" key="8">
    <source>
        <dbReference type="EMBL" id="GAP15787.1"/>
    </source>
</evidence>
<keyword evidence="3" id="KW-0560">Oxidoreductase</keyword>
<dbReference type="PANTHER" id="PTHR43827">
    <property type="entry name" value="2,5-DIKETO-D-GLUCONIC ACID REDUCTASE"/>
    <property type="match status" value="1"/>
</dbReference>
<dbReference type="PROSITE" id="PS00062">
    <property type="entry name" value="ALDOKETO_REDUCTASE_2"/>
    <property type="match status" value="1"/>
</dbReference>
<dbReference type="SUPFAM" id="SSF51430">
    <property type="entry name" value="NAD(P)-linked oxidoreductase"/>
    <property type="match status" value="1"/>
</dbReference>
<dbReference type="InterPro" id="IPR036812">
    <property type="entry name" value="NAD(P)_OxRdtase_dom_sf"/>
</dbReference>
<dbReference type="PANTHER" id="PTHR43827:SF3">
    <property type="entry name" value="NADP-DEPENDENT OXIDOREDUCTASE DOMAIN-CONTAINING PROTEIN"/>
    <property type="match status" value="1"/>
</dbReference>
<comment type="similarity">
    <text evidence="1">Belongs to the aldo/keto reductase family.</text>
</comment>
<evidence type="ECO:0000256" key="2">
    <source>
        <dbReference type="ARBA" id="ARBA00022857"/>
    </source>
</evidence>
<dbReference type="RefSeq" id="WP_075074936.1">
    <property type="nucleotide sequence ID" value="NZ_DF967972.1"/>
</dbReference>
<evidence type="ECO:0000256" key="6">
    <source>
        <dbReference type="PIRSR" id="PIRSR000097-3"/>
    </source>
</evidence>
<dbReference type="InterPro" id="IPR020471">
    <property type="entry name" value="AKR"/>
</dbReference>
<proteinExistence type="inferred from homology"/>
<dbReference type="PIRSF" id="PIRSF000097">
    <property type="entry name" value="AKR"/>
    <property type="match status" value="1"/>
</dbReference>
<evidence type="ECO:0000313" key="9">
    <source>
        <dbReference type="Proteomes" id="UP000055060"/>
    </source>
</evidence>
<dbReference type="FunFam" id="3.20.20.100:FF:000015">
    <property type="entry name" value="Oxidoreductase, aldo/keto reductase family"/>
    <property type="match status" value="1"/>
</dbReference>
<feature type="active site" description="Proton donor" evidence="4">
    <location>
        <position position="49"/>
    </location>
</feature>
<dbReference type="GO" id="GO:0016616">
    <property type="term" value="F:oxidoreductase activity, acting on the CH-OH group of donors, NAD or NADP as acceptor"/>
    <property type="evidence" value="ECO:0007669"/>
    <property type="project" value="UniProtKB-ARBA"/>
</dbReference>
<evidence type="ECO:0000256" key="1">
    <source>
        <dbReference type="ARBA" id="ARBA00007905"/>
    </source>
</evidence>
<protein>
    <submittedName>
        <fullName evidence="8">Aldo/keto reductases, related to diketogulonate reductase</fullName>
    </submittedName>
</protein>
<feature type="binding site" evidence="5">
    <location>
        <position position="107"/>
    </location>
    <ligand>
        <name>substrate</name>
    </ligand>
</feature>
<dbReference type="EMBL" id="DF967972">
    <property type="protein sequence ID" value="GAP15787.1"/>
    <property type="molecule type" value="Genomic_DNA"/>
</dbReference>
<evidence type="ECO:0000256" key="5">
    <source>
        <dbReference type="PIRSR" id="PIRSR000097-2"/>
    </source>
</evidence>
<sequence>MKNVILNNGVEMPVLGFGVYQITDATECEQAVYDALMAGYRSIDTAAAYLNEEAVGRAIRRSGIPREELFITTKLWIQDAGYENTRKAFGKSLERLQLDYLDLYLIHQPFGDYYGSWRAMEELNRAGKIRAIGVSNFPPDRLVDLILHNAIVPAVNQVETNPFCQQVESVRWMKEYGVQIESWAPFAEGRNNLFQNETLLSLAAKHNRSVAQIILRWLIQRDVVAIPKSVRKERIVENFDIFDFELGGEDMQKIATLDTKESSFFSHRDPETVKRVSGVKLDI</sequence>
<keyword evidence="9" id="KW-1185">Reference proteome</keyword>
<feature type="domain" description="NADP-dependent oxidoreductase" evidence="7">
    <location>
        <begin position="15"/>
        <end position="257"/>
    </location>
</feature>
<gene>
    <name evidence="8" type="ORF">LARV_03579</name>
</gene>
<keyword evidence="2" id="KW-0521">NADP</keyword>
<dbReference type="InterPro" id="IPR023210">
    <property type="entry name" value="NADP_OxRdtase_dom"/>
</dbReference>
<dbReference type="PRINTS" id="PR00069">
    <property type="entry name" value="ALDKETRDTASE"/>
</dbReference>
<dbReference type="InterPro" id="IPR018170">
    <property type="entry name" value="Aldo/ket_reductase_CS"/>
</dbReference>